<keyword evidence="2" id="KW-0238">DNA-binding</keyword>
<gene>
    <name evidence="4" type="ORF">acsn021_19240</name>
</gene>
<dbReference type="EMBL" id="AP023367">
    <property type="protein sequence ID" value="BCJ94355.1"/>
    <property type="molecule type" value="Genomic_DNA"/>
</dbReference>
<dbReference type="GO" id="GO:0005829">
    <property type="term" value="C:cytosol"/>
    <property type="evidence" value="ECO:0007669"/>
    <property type="project" value="TreeGrafter"/>
</dbReference>
<dbReference type="GO" id="GO:0003700">
    <property type="term" value="F:DNA-binding transcription factor activity"/>
    <property type="evidence" value="ECO:0007669"/>
    <property type="project" value="TreeGrafter"/>
</dbReference>
<proteinExistence type="predicted"/>
<dbReference type="AlphaFoldDB" id="A0A6S6R4H3"/>
<evidence type="ECO:0000256" key="1">
    <source>
        <dbReference type="ARBA" id="ARBA00023015"/>
    </source>
</evidence>
<dbReference type="RefSeq" id="WP_184091047.1">
    <property type="nucleotide sequence ID" value="NZ_AP023367.1"/>
</dbReference>
<dbReference type="KEGG" id="acel:acsn021_19240"/>
<keyword evidence="1" id="KW-0805">Transcription regulation</keyword>
<dbReference type="InterPro" id="IPR050397">
    <property type="entry name" value="Env_Response_Regulators"/>
</dbReference>
<dbReference type="InterPro" id="IPR036390">
    <property type="entry name" value="WH_DNA-bd_sf"/>
</dbReference>
<dbReference type="InterPro" id="IPR012318">
    <property type="entry name" value="HTH_CRP"/>
</dbReference>
<dbReference type="InterPro" id="IPR014710">
    <property type="entry name" value="RmlC-like_jellyroll"/>
</dbReference>
<keyword evidence="5" id="KW-1185">Reference proteome</keyword>
<sequence length="231" mass="26905">MIRMKDKEKIKVYTKRYSMEALFSRDMENYMELFFFKKNEYLVKHSDKIRYLFFLVDGKAKVFTTLSNGKSLLLCFYQQFMVLGDVEILDSDEAGNNVQAIEDTCCIGIAIEHVRKYLMEDAKFLRFLCRSLGAKLNSCSKNSSINLLYSLETRLATYIYTTGERVRDSERERIVFEENLTEIAELLGTSYRHLLRTLHSLCEKGILKKEGSQYEVVEEKILSSLSGDVYS</sequence>
<dbReference type="Proteomes" id="UP000515561">
    <property type="component" value="Chromosome"/>
</dbReference>
<evidence type="ECO:0000313" key="5">
    <source>
        <dbReference type="Proteomes" id="UP000515561"/>
    </source>
</evidence>
<dbReference type="PANTHER" id="PTHR24567:SF26">
    <property type="entry name" value="REGULATORY PROTEIN YEIL"/>
    <property type="match status" value="1"/>
</dbReference>
<reference evidence="4 5" key="1">
    <citation type="journal article" date="2016" name="Int. J. Syst. Evol. Microbiol.">
        <title>Descriptions of Anaerotaenia torta gen. nov., sp. nov. and Anaerocolumna cellulosilytica gen. nov., sp. nov. isolated from a methanogenic reactor of cattle waste.</title>
        <authorList>
            <person name="Uek A."/>
            <person name="Ohtaki Y."/>
            <person name="Kaku N."/>
            <person name="Ueki K."/>
        </authorList>
    </citation>
    <scope>NUCLEOTIDE SEQUENCE [LARGE SCALE GENOMIC DNA]</scope>
    <source>
        <strain evidence="4 5">SN021</strain>
    </source>
</reference>
<name>A0A6S6R4H3_9FIRM</name>
<dbReference type="SUPFAM" id="SSF46785">
    <property type="entry name" value="Winged helix' DNA-binding domain"/>
    <property type="match status" value="1"/>
</dbReference>
<evidence type="ECO:0000256" key="2">
    <source>
        <dbReference type="ARBA" id="ARBA00023125"/>
    </source>
</evidence>
<dbReference type="Pfam" id="PF00027">
    <property type="entry name" value="cNMP_binding"/>
    <property type="match status" value="1"/>
</dbReference>
<dbReference type="CDD" id="cd00038">
    <property type="entry name" value="CAP_ED"/>
    <property type="match status" value="1"/>
</dbReference>
<dbReference type="Pfam" id="PF13545">
    <property type="entry name" value="HTH_Crp_2"/>
    <property type="match status" value="1"/>
</dbReference>
<evidence type="ECO:0000313" key="4">
    <source>
        <dbReference type="EMBL" id="BCJ94355.1"/>
    </source>
</evidence>
<accession>A0A6S6R4H3</accession>
<keyword evidence="3" id="KW-0804">Transcription</keyword>
<dbReference type="Gene3D" id="2.60.120.10">
    <property type="entry name" value="Jelly Rolls"/>
    <property type="match status" value="1"/>
</dbReference>
<dbReference type="InterPro" id="IPR018490">
    <property type="entry name" value="cNMP-bd_dom_sf"/>
</dbReference>
<evidence type="ECO:0000256" key="3">
    <source>
        <dbReference type="ARBA" id="ARBA00023163"/>
    </source>
</evidence>
<dbReference type="GO" id="GO:0003677">
    <property type="term" value="F:DNA binding"/>
    <property type="evidence" value="ECO:0007669"/>
    <property type="project" value="UniProtKB-KW"/>
</dbReference>
<organism evidence="4 5">
    <name type="scientific">Anaerocolumna cellulosilytica</name>
    <dbReference type="NCBI Taxonomy" id="433286"/>
    <lineage>
        <taxon>Bacteria</taxon>
        <taxon>Bacillati</taxon>
        <taxon>Bacillota</taxon>
        <taxon>Clostridia</taxon>
        <taxon>Lachnospirales</taxon>
        <taxon>Lachnospiraceae</taxon>
        <taxon>Anaerocolumna</taxon>
    </lineage>
</organism>
<dbReference type="SUPFAM" id="SSF51206">
    <property type="entry name" value="cAMP-binding domain-like"/>
    <property type="match status" value="1"/>
</dbReference>
<dbReference type="PROSITE" id="PS50042">
    <property type="entry name" value="CNMP_BINDING_3"/>
    <property type="match status" value="1"/>
</dbReference>
<protein>
    <submittedName>
        <fullName evidence="4">Catabolite gene activator protein</fullName>
    </submittedName>
</protein>
<dbReference type="InterPro" id="IPR000595">
    <property type="entry name" value="cNMP-bd_dom"/>
</dbReference>
<dbReference type="PANTHER" id="PTHR24567">
    <property type="entry name" value="CRP FAMILY TRANSCRIPTIONAL REGULATORY PROTEIN"/>
    <property type="match status" value="1"/>
</dbReference>
<dbReference type="PROSITE" id="PS51063">
    <property type="entry name" value="HTH_CRP_2"/>
    <property type="match status" value="1"/>
</dbReference>